<dbReference type="SMART" id="SM00388">
    <property type="entry name" value="HisKA"/>
    <property type="match status" value="1"/>
</dbReference>
<feature type="transmembrane region" description="Helical" evidence="14">
    <location>
        <begin position="102"/>
        <end position="125"/>
    </location>
</feature>
<dbReference type="Pfam" id="PF00989">
    <property type="entry name" value="PAS"/>
    <property type="match status" value="1"/>
</dbReference>
<keyword evidence="7 14" id="KW-0812">Transmembrane</keyword>
<dbReference type="PIRSF" id="PIRSF037532">
    <property type="entry name" value="STHK_NtrY"/>
    <property type="match status" value="1"/>
</dbReference>
<comment type="catalytic activity">
    <reaction evidence="1">
        <text>ATP + protein L-histidine = ADP + protein N-phospho-L-histidine.</text>
        <dbReference type="EC" id="2.7.13.3"/>
    </reaction>
</comment>
<organism evidence="18">
    <name type="scientific">uncultured Desulfobacterium sp</name>
    <dbReference type="NCBI Taxonomy" id="201089"/>
    <lineage>
        <taxon>Bacteria</taxon>
        <taxon>Pseudomonadati</taxon>
        <taxon>Thermodesulfobacteriota</taxon>
        <taxon>Desulfobacteria</taxon>
        <taxon>Desulfobacterales</taxon>
        <taxon>Desulfobacteriaceae</taxon>
        <taxon>Desulfobacterium</taxon>
        <taxon>environmental samples</taxon>
    </lineage>
</organism>
<keyword evidence="12" id="KW-0902">Two-component regulatory system</keyword>
<evidence type="ECO:0000256" key="1">
    <source>
        <dbReference type="ARBA" id="ARBA00000085"/>
    </source>
</evidence>
<evidence type="ECO:0000313" key="18">
    <source>
        <dbReference type="EMBL" id="CBX29740.1"/>
    </source>
</evidence>
<dbReference type="NCBIfam" id="TIGR00229">
    <property type="entry name" value="sensory_box"/>
    <property type="match status" value="1"/>
</dbReference>
<dbReference type="Gene3D" id="6.10.340.10">
    <property type="match status" value="1"/>
</dbReference>
<dbReference type="InterPro" id="IPR004358">
    <property type="entry name" value="Sig_transdc_His_kin-like_C"/>
</dbReference>
<evidence type="ECO:0000256" key="6">
    <source>
        <dbReference type="ARBA" id="ARBA00022679"/>
    </source>
</evidence>
<reference evidence="18" key="1">
    <citation type="journal article" date="2011" name="Environ. Microbiol.">
        <title>Genomic insights into the metabolic potential of the polycyclic aromatic hydrocarbon degrading sulfate-reducing Deltaproteobacterium N47.</title>
        <authorList>
            <person name="Bergmann F."/>
            <person name="Selesi D."/>
            <person name="Weinmaier T."/>
            <person name="Tischler P."/>
            <person name="Rattei T."/>
            <person name="Meckenstock R.U."/>
        </authorList>
    </citation>
    <scope>NUCLEOTIDE SEQUENCE</scope>
</reference>
<keyword evidence="13 14" id="KW-0472">Membrane</keyword>
<keyword evidence="8" id="KW-0547">Nucleotide-binding</keyword>
<keyword evidence="11 14" id="KW-1133">Transmembrane helix</keyword>
<evidence type="ECO:0000256" key="7">
    <source>
        <dbReference type="ARBA" id="ARBA00022692"/>
    </source>
</evidence>
<dbReference type="PRINTS" id="PR00344">
    <property type="entry name" value="BCTRLSENSOR"/>
</dbReference>
<feature type="domain" description="Histidine kinase" evidence="15">
    <location>
        <begin position="536"/>
        <end position="745"/>
    </location>
</feature>
<sequence>MKNNSSIAPPTTNSSQERSRRKREGFIIIAIIFAVALLTFIESRIIKFGTDIPVSNTVLMFILININLLLLILLIFLVFRNLVKLLYDRKKNAAGAKLRTKLVIAFCTLTLLPTIILFFFSISFITTSTEFWFNIPIEQALDDSLDVGKYYYGQFQENNKFYIERISYQINSKNLLDPLKKKSLFHYMEVVQRSFNLQAIELYDSKFKRMTFILAPGMEKMPLKVIDPENFKKGMGSNSVKTITDIVSDKELVRTIGTVPFGVQPSEAVCYIVLTNQLSSKLSGKLKSISLGFEEYQQTKLLKKPIQISYYILLSIVALLVLFCAIWFGFYLAKSITIPIMELAEGTRRIAEGDLSFSLEVASDDEIGSLVNSFNKMTQDLRTGREQLELSARLLEQQNIEIEEKRQYMEIVLKNVSTGVITLDSKGLITSINKSAEKMLNLRQDEMLGKNYKDLLPDQNINIANEIKENLSVSQNNAVEVPLNLFIGGRRRSFLMNVNALKDDTGRHVGIVMVFDDLTELEKIQRMAAWREVARRIAHEVKNPLTPIKLSAQRLKRKYSDQLNEPVFEECTQMIIDHVELIRNIVDEFSTFARFPSANPIPCDLPPIIKETFALYREGHQNINFNSIIEDNIPLLNLDRQQIKQAMINLVDNAVAAIKDKGNITITLEHNKEAKLVKIEIADDGAGISIEDKSRIFEPNFSTKKAGSGLGLAIVNTIIADHKGVIRVQDNHPKGAKFIVELPTI</sequence>
<evidence type="ECO:0000256" key="4">
    <source>
        <dbReference type="ARBA" id="ARBA00022475"/>
    </source>
</evidence>
<evidence type="ECO:0000259" key="16">
    <source>
        <dbReference type="PROSITE" id="PS50112"/>
    </source>
</evidence>
<dbReference type="SUPFAM" id="SSF55874">
    <property type="entry name" value="ATPase domain of HSP90 chaperone/DNA topoisomerase II/histidine kinase"/>
    <property type="match status" value="1"/>
</dbReference>
<keyword evidence="6" id="KW-0808">Transferase</keyword>
<dbReference type="SMART" id="SM00091">
    <property type="entry name" value="PAS"/>
    <property type="match status" value="1"/>
</dbReference>
<feature type="transmembrane region" description="Helical" evidence="14">
    <location>
        <begin position="308"/>
        <end position="333"/>
    </location>
</feature>
<keyword evidence="4" id="KW-1003">Cell membrane</keyword>
<dbReference type="SMART" id="SM00304">
    <property type="entry name" value="HAMP"/>
    <property type="match status" value="1"/>
</dbReference>
<dbReference type="PROSITE" id="PS50109">
    <property type="entry name" value="HIS_KIN"/>
    <property type="match status" value="1"/>
</dbReference>
<feature type="transmembrane region" description="Helical" evidence="14">
    <location>
        <begin position="58"/>
        <end position="82"/>
    </location>
</feature>
<comment type="subcellular location">
    <subcellularLocation>
        <location evidence="2">Cell membrane</location>
        <topology evidence="2">Multi-pass membrane protein</topology>
    </subcellularLocation>
</comment>
<dbReference type="PANTHER" id="PTHR43065">
    <property type="entry name" value="SENSOR HISTIDINE KINASE"/>
    <property type="match status" value="1"/>
</dbReference>
<dbReference type="GO" id="GO:0005524">
    <property type="term" value="F:ATP binding"/>
    <property type="evidence" value="ECO:0007669"/>
    <property type="project" value="UniProtKB-KW"/>
</dbReference>
<dbReference type="EMBL" id="FR695873">
    <property type="protein sequence ID" value="CBX29740.1"/>
    <property type="molecule type" value="Genomic_DNA"/>
</dbReference>
<protein>
    <recommendedName>
        <fullName evidence="3">histidine kinase</fullName>
        <ecNumber evidence="3">2.7.13.3</ecNumber>
    </recommendedName>
</protein>
<evidence type="ECO:0000256" key="2">
    <source>
        <dbReference type="ARBA" id="ARBA00004651"/>
    </source>
</evidence>
<evidence type="ECO:0000256" key="3">
    <source>
        <dbReference type="ARBA" id="ARBA00012438"/>
    </source>
</evidence>
<dbReference type="InterPro" id="IPR036097">
    <property type="entry name" value="HisK_dim/P_sf"/>
</dbReference>
<dbReference type="Pfam" id="PF19312">
    <property type="entry name" value="NtrY_N"/>
    <property type="match status" value="1"/>
</dbReference>
<keyword evidence="10" id="KW-0067">ATP-binding</keyword>
<dbReference type="InterPro" id="IPR003661">
    <property type="entry name" value="HisK_dim/P_dom"/>
</dbReference>
<dbReference type="GO" id="GO:0005886">
    <property type="term" value="C:plasma membrane"/>
    <property type="evidence" value="ECO:0007669"/>
    <property type="project" value="UniProtKB-SubCell"/>
</dbReference>
<dbReference type="GO" id="GO:0006355">
    <property type="term" value="P:regulation of DNA-templated transcription"/>
    <property type="evidence" value="ECO:0007669"/>
    <property type="project" value="InterPro"/>
</dbReference>
<keyword evidence="9" id="KW-0418">Kinase</keyword>
<dbReference type="InterPro" id="IPR005467">
    <property type="entry name" value="His_kinase_dom"/>
</dbReference>
<dbReference type="InterPro" id="IPR003660">
    <property type="entry name" value="HAMP_dom"/>
</dbReference>
<dbReference type="InterPro" id="IPR013767">
    <property type="entry name" value="PAS_fold"/>
</dbReference>
<name>E1YGP6_9BACT</name>
<dbReference type="CDD" id="cd06225">
    <property type="entry name" value="HAMP"/>
    <property type="match status" value="1"/>
</dbReference>
<feature type="domain" description="HAMP" evidence="17">
    <location>
        <begin position="334"/>
        <end position="386"/>
    </location>
</feature>
<dbReference type="InterPro" id="IPR003594">
    <property type="entry name" value="HATPase_dom"/>
</dbReference>
<dbReference type="InterPro" id="IPR045671">
    <property type="entry name" value="NtrY-like_N"/>
</dbReference>
<dbReference type="Pfam" id="PF00512">
    <property type="entry name" value="HisKA"/>
    <property type="match status" value="1"/>
</dbReference>
<dbReference type="SUPFAM" id="SSF47384">
    <property type="entry name" value="Homodimeric domain of signal transducing histidine kinase"/>
    <property type="match status" value="1"/>
</dbReference>
<dbReference type="SMART" id="SM00387">
    <property type="entry name" value="HATPase_c"/>
    <property type="match status" value="1"/>
</dbReference>
<dbReference type="Gene3D" id="3.30.450.20">
    <property type="entry name" value="PAS domain"/>
    <property type="match status" value="1"/>
</dbReference>
<dbReference type="InterPro" id="IPR000014">
    <property type="entry name" value="PAS"/>
</dbReference>
<evidence type="ECO:0000256" key="11">
    <source>
        <dbReference type="ARBA" id="ARBA00022989"/>
    </source>
</evidence>
<feature type="domain" description="PAS" evidence="16">
    <location>
        <begin position="405"/>
        <end position="474"/>
    </location>
</feature>
<evidence type="ECO:0000256" key="9">
    <source>
        <dbReference type="ARBA" id="ARBA00022777"/>
    </source>
</evidence>
<proteinExistence type="predicted"/>
<dbReference type="Gene3D" id="3.30.565.10">
    <property type="entry name" value="Histidine kinase-like ATPase, C-terminal domain"/>
    <property type="match status" value="1"/>
</dbReference>
<dbReference type="GO" id="GO:0000155">
    <property type="term" value="F:phosphorelay sensor kinase activity"/>
    <property type="evidence" value="ECO:0007669"/>
    <property type="project" value="InterPro"/>
</dbReference>
<evidence type="ECO:0000259" key="17">
    <source>
        <dbReference type="PROSITE" id="PS50885"/>
    </source>
</evidence>
<dbReference type="CDD" id="cd00082">
    <property type="entry name" value="HisKA"/>
    <property type="match status" value="1"/>
</dbReference>
<evidence type="ECO:0000256" key="8">
    <source>
        <dbReference type="ARBA" id="ARBA00022741"/>
    </source>
</evidence>
<dbReference type="EC" id="2.7.13.3" evidence="3"/>
<dbReference type="CDD" id="cd00130">
    <property type="entry name" value="PAS"/>
    <property type="match status" value="1"/>
</dbReference>
<dbReference type="SUPFAM" id="SSF55785">
    <property type="entry name" value="PYP-like sensor domain (PAS domain)"/>
    <property type="match status" value="1"/>
</dbReference>
<feature type="transmembrane region" description="Helical" evidence="14">
    <location>
        <begin position="25"/>
        <end position="46"/>
    </location>
</feature>
<evidence type="ECO:0000256" key="13">
    <source>
        <dbReference type="ARBA" id="ARBA00023136"/>
    </source>
</evidence>
<dbReference type="Pfam" id="PF00672">
    <property type="entry name" value="HAMP"/>
    <property type="match status" value="1"/>
</dbReference>
<dbReference type="SUPFAM" id="SSF158472">
    <property type="entry name" value="HAMP domain-like"/>
    <property type="match status" value="1"/>
</dbReference>
<evidence type="ECO:0000256" key="14">
    <source>
        <dbReference type="SAM" id="Phobius"/>
    </source>
</evidence>
<dbReference type="PANTHER" id="PTHR43065:SF42">
    <property type="entry name" value="TWO-COMPONENT SENSOR PPRA"/>
    <property type="match status" value="1"/>
</dbReference>
<dbReference type="PROSITE" id="PS50112">
    <property type="entry name" value="PAS"/>
    <property type="match status" value="1"/>
</dbReference>
<keyword evidence="5" id="KW-0597">Phosphoprotein</keyword>
<evidence type="ECO:0000256" key="5">
    <source>
        <dbReference type="ARBA" id="ARBA00022553"/>
    </source>
</evidence>
<dbReference type="InterPro" id="IPR035965">
    <property type="entry name" value="PAS-like_dom_sf"/>
</dbReference>
<evidence type="ECO:0000259" key="15">
    <source>
        <dbReference type="PROSITE" id="PS50109"/>
    </source>
</evidence>
<accession>E1YGP6</accession>
<dbReference type="InterPro" id="IPR036890">
    <property type="entry name" value="HATPase_C_sf"/>
</dbReference>
<dbReference type="InterPro" id="IPR017232">
    <property type="entry name" value="NtrY"/>
</dbReference>
<evidence type="ECO:0000256" key="10">
    <source>
        <dbReference type="ARBA" id="ARBA00022840"/>
    </source>
</evidence>
<evidence type="ECO:0000256" key="12">
    <source>
        <dbReference type="ARBA" id="ARBA00023012"/>
    </source>
</evidence>
<dbReference type="Pfam" id="PF02518">
    <property type="entry name" value="HATPase_c"/>
    <property type="match status" value="1"/>
</dbReference>
<dbReference type="PROSITE" id="PS50885">
    <property type="entry name" value="HAMP"/>
    <property type="match status" value="1"/>
</dbReference>
<gene>
    <name evidence="18" type="ORF">N47_F14350</name>
</gene>
<dbReference type="Gene3D" id="1.10.287.130">
    <property type="match status" value="1"/>
</dbReference>
<dbReference type="AlphaFoldDB" id="E1YGP6"/>